<comment type="caution">
    <text evidence="1">The sequence shown here is derived from an EMBL/GenBank/DDBJ whole genome shotgun (WGS) entry which is preliminary data.</text>
</comment>
<protein>
    <submittedName>
        <fullName evidence="1">Uncharacterized protein</fullName>
    </submittedName>
</protein>
<evidence type="ECO:0000313" key="1">
    <source>
        <dbReference type="EMBL" id="KKN02976.1"/>
    </source>
</evidence>
<name>A0A0F9PPI0_9ZZZZ</name>
<gene>
    <name evidence="1" type="ORF">LCGC14_1112400</name>
</gene>
<dbReference type="EMBL" id="LAZR01005086">
    <property type="protein sequence ID" value="KKN02976.1"/>
    <property type="molecule type" value="Genomic_DNA"/>
</dbReference>
<accession>A0A0F9PPI0</accession>
<dbReference type="AlphaFoldDB" id="A0A0F9PPI0"/>
<organism evidence="1">
    <name type="scientific">marine sediment metagenome</name>
    <dbReference type="NCBI Taxonomy" id="412755"/>
    <lineage>
        <taxon>unclassified sequences</taxon>
        <taxon>metagenomes</taxon>
        <taxon>ecological metagenomes</taxon>
    </lineage>
</organism>
<sequence length="59" mass="6148">MTPQDALTNLDGVVAQVKLDRASTLCLIDSTATLQRLIDSIIKPSKPEAPGVASSSNPV</sequence>
<reference evidence="1" key="1">
    <citation type="journal article" date="2015" name="Nature">
        <title>Complex archaea that bridge the gap between prokaryotes and eukaryotes.</title>
        <authorList>
            <person name="Spang A."/>
            <person name="Saw J.H."/>
            <person name="Jorgensen S.L."/>
            <person name="Zaremba-Niedzwiedzka K."/>
            <person name="Martijn J."/>
            <person name="Lind A.E."/>
            <person name="van Eijk R."/>
            <person name="Schleper C."/>
            <person name="Guy L."/>
            <person name="Ettema T.J."/>
        </authorList>
    </citation>
    <scope>NUCLEOTIDE SEQUENCE</scope>
</reference>
<proteinExistence type="predicted"/>